<keyword evidence="2" id="KW-0456">Lyase</keyword>
<evidence type="ECO:0000313" key="3">
    <source>
        <dbReference type="Proteomes" id="UP001589670"/>
    </source>
</evidence>
<dbReference type="RefSeq" id="WP_377067779.1">
    <property type="nucleotide sequence ID" value="NZ_JBHMEC010000008.1"/>
</dbReference>
<dbReference type="Proteomes" id="UP001589670">
    <property type="component" value="Unassembled WGS sequence"/>
</dbReference>
<dbReference type="GO" id="GO:0004852">
    <property type="term" value="F:uroporphyrinogen-III synthase activity"/>
    <property type="evidence" value="ECO:0007669"/>
    <property type="project" value="UniProtKB-EC"/>
</dbReference>
<proteinExistence type="predicted"/>
<dbReference type="InterPro" id="IPR003754">
    <property type="entry name" value="4pyrrol_synth_uPrphyn_synth"/>
</dbReference>
<sequence length="243" mass="25585">MPLRLLITRPEPAATRMAKDLRGMFPGAEVVVSPLMRIACGGTLPALAAHEVLIFTSRHGIEGFCRLSPRRDLPACTVGCATAAEAQRRGFDVRVVAGDAEALLGRIATKGVAGPFLHARGAHVAADLAGALRRAGHAAREAVVYDQQALPLTDAARAMLDGDAPVILPLMSPRSATLFFEAAGTPRAPLLVAAISRNVAARIPEDVARRVAVAASPDIRALHNVLRDLAKDSKRVESHKGAQ</sequence>
<protein>
    <submittedName>
        <fullName evidence="2">Uroporphyrinogen-III synthase</fullName>
        <ecNumber evidence="2">4.2.1.75</ecNumber>
    </submittedName>
</protein>
<dbReference type="Gene3D" id="3.40.50.10090">
    <property type="match status" value="2"/>
</dbReference>
<accession>A0ABV5HXV5</accession>
<dbReference type="Pfam" id="PF02602">
    <property type="entry name" value="HEM4"/>
    <property type="match status" value="1"/>
</dbReference>
<dbReference type="InterPro" id="IPR036108">
    <property type="entry name" value="4pyrrol_syn_uPrphyn_synt_sf"/>
</dbReference>
<dbReference type="EMBL" id="JBHMEC010000008">
    <property type="protein sequence ID" value="MFB9149167.1"/>
    <property type="molecule type" value="Genomic_DNA"/>
</dbReference>
<keyword evidence="3" id="KW-1185">Reference proteome</keyword>
<evidence type="ECO:0000259" key="1">
    <source>
        <dbReference type="Pfam" id="PF02602"/>
    </source>
</evidence>
<dbReference type="SUPFAM" id="SSF69618">
    <property type="entry name" value="HemD-like"/>
    <property type="match status" value="1"/>
</dbReference>
<comment type="caution">
    <text evidence="2">The sequence shown here is derived from an EMBL/GenBank/DDBJ whole genome shotgun (WGS) entry which is preliminary data.</text>
</comment>
<organism evidence="2 3">
    <name type="scientific">Roseovarius ramblicola</name>
    <dbReference type="NCBI Taxonomy" id="2022336"/>
    <lineage>
        <taxon>Bacteria</taxon>
        <taxon>Pseudomonadati</taxon>
        <taxon>Pseudomonadota</taxon>
        <taxon>Alphaproteobacteria</taxon>
        <taxon>Rhodobacterales</taxon>
        <taxon>Roseobacteraceae</taxon>
        <taxon>Roseovarius</taxon>
    </lineage>
</organism>
<dbReference type="CDD" id="cd06578">
    <property type="entry name" value="HemD"/>
    <property type="match status" value="1"/>
</dbReference>
<gene>
    <name evidence="2" type="ORF">ACFFU4_05300</name>
</gene>
<name>A0ABV5HXV5_9RHOB</name>
<dbReference type="EC" id="4.2.1.75" evidence="2"/>
<reference evidence="2 3" key="1">
    <citation type="submission" date="2024-09" db="EMBL/GenBank/DDBJ databases">
        <authorList>
            <person name="Sun Q."/>
            <person name="Mori K."/>
        </authorList>
    </citation>
    <scope>NUCLEOTIDE SEQUENCE [LARGE SCALE GENOMIC DNA]</scope>
    <source>
        <strain evidence="2 3">CECT 9424</strain>
    </source>
</reference>
<evidence type="ECO:0000313" key="2">
    <source>
        <dbReference type="EMBL" id="MFB9149167.1"/>
    </source>
</evidence>
<feature type="domain" description="Tetrapyrrole biosynthesis uroporphyrinogen III synthase" evidence="1">
    <location>
        <begin position="27"/>
        <end position="222"/>
    </location>
</feature>